<reference evidence="9 10" key="1">
    <citation type="submission" date="2016-11" db="EMBL/GenBank/DDBJ databases">
        <authorList>
            <person name="Jaros S."/>
            <person name="Januszkiewicz K."/>
            <person name="Wedrychowicz H."/>
        </authorList>
    </citation>
    <scope>NUCLEOTIDE SEQUENCE [LARGE SCALE GENOMIC DNA]</scope>
</reference>
<evidence type="ECO:0000256" key="1">
    <source>
        <dbReference type="ARBA" id="ARBA00004141"/>
    </source>
</evidence>
<evidence type="ECO:0000313" key="9">
    <source>
        <dbReference type="EMBL" id="SGZ26231.1"/>
    </source>
</evidence>
<dbReference type="InterPro" id="IPR004813">
    <property type="entry name" value="OPT"/>
</dbReference>
<feature type="transmembrane region" description="Helical" evidence="8">
    <location>
        <begin position="425"/>
        <end position="446"/>
    </location>
</feature>
<feature type="transmembrane region" description="Helical" evidence="8">
    <location>
        <begin position="234"/>
        <end position="255"/>
    </location>
</feature>
<dbReference type="InterPro" id="IPR045035">
    <property type="entry name" value="YSL-like"/>
</dbReference>
<evidence type="ECO:0000256" key="5">
    <source>
        <dbReference type="ARBA" id="ARBA00022989"/>
    </source>
</evidence>
<feature type="compositionally biased region" description="Acidic residues" evidence="7">
    <location>
        <begin position="397"/>
        <end position="410"/>
    </location>
</feature>
<evidence type="ECO:0000256" key="7">
    <source>
        <dbReference type="SAM" id="MobiDB-lite"/>
    </source>
</evidence>
<keyword evidence="6 8" id="KW-0472">Membrane</keyword>
<dbReference type="GO" id="GO:0035673">
    <property type="term" value="F:oligopeptide transmembrane transporter activity"/>
    <property type="evidence" value="ECO:0007669"/>
    <property type="project" value="InterPro"/>
</dbReference>
<feature type="transmembrane region" description="Helical" evidence="8">
    <location>
        <begin position="620"/>
        <end position="646"/>
    </location>
</feature>
<feature type="transmembrane region" description="Helical" evidence="8">
    <location>
        <begin position="91"/>
        <end position="113"/>
    </location>
</feature>
<evidence type="ECO:0000256" key="3">
    <source>
        <dbReference type="ARBA" id="ARBA00022448"/>
    </source>
</evidence>
<dbReference type="Proteomes" id="UP000249464">
    <property type="component" value="Unassembled WGS sequence"/>
</dbReference>
<dbReference type="NCBIfam" id="TIGR00728">
    <property type="entry name" value="OPT_sfam"/>
    <property type="match status" value="1"/>
</dbReference>
<dbReference type="PANTHER" id="PTHR31645">
    <property type="entry name" value="OLIGOPEPTIDE TRANSPORTER YGL114W-RELATED"/>
    <property type="match status" value="1"/>
</dbReference>
<feature type="region of interest" description="Disordered" evidence="7">
    <location>
        <begin position="392"/>
        <end position="418"/>
    </location>
</feature>
<keyword evidence="5 8" id="KW-1133">Transmembrane helix</keyword>
<feature type="transmembrane region" description="Helical" evidence="8">
    <location>
        <begin position="23"/>
        <end position="45"/>
    </location>
</feature>
<dbReference type="EMBL" id="FQNC01000086">
    <property type="protein sequence ID" value="SGZ26231.1"/>
    <property type="molecule type" value="Genomic_DNA"/>
</dbReference>
<dbReference type="PANTHER" id="PTHR31645:SF0">
    <property type="entry name" value="OLIGOPEPTIDE TRANSPORTER YGL114W-RELATED"/>
    <property type="match status" value="1"/>
</dbReference>
<feature type="transmembrane region" description="Helical" evidence="8">
    <location>
        <begin position="267"/>
        <end position="288"/>
    </location>
</feature>
<evidence type="ECO:0000256" key="6">
    <source>
        <dbReference type="ARBA" id="ARBA00023136"/>
    </source>
</evidence>
<evidence type="ECO:0000313" key="10">
    <source>
        <dbReference type="Proteomes" id="UP000249464"/>
    </source>
</evidence>
<dbReference type="AlphaFoldDB" id="A0A2X0MPL8"/>
<name>A0A2X0MPL8_9BASI</name>
<proteinExistence type="inferred from homology"/>
<dbReference type="Pfam" id="PF03169">
    <property type="entry name" value="OPT"/>
    <property type="match status" value="1"/>
</dbReference>
<feature type="region of interest" description="Disordered" evidence="7">
    <location>
        <begin position="194"/>
        <end position="217"/>
    </location>
</feature>
<feature type="transmembrane region" description="Helical" evidence="8">
    <location>
        <begin position="452"/>
        <end position="473"/>
    </location>
</feature>
<feature type="transmembrane region" description="Helical" evidence="8">
    <location>
        <begin position="596"/>
        <end position="614"/>
    </location>
</feature>
<sequence>MMSTRPSARPPAERVQAEEEPEFTLRAVVAGLVIGTLLCFTNMYFGLQSGWISMMSLQASLLGFAVFKVLPQSSFFAMRPLSVHENIVLQTTAVATGTLPLAAGLVGVIPALAQLSPSIDGSPPLVLSFVALCAWCFAVAFFGVFLAVPLRRQVIVKEKLVFPSGTATAQIISVLHDVPPPKASAARKRNGYRALGLEEQREEEDPTSGPHSRSVEEEAPLHASAHRKIDQKGWVALSVSFSLSAGFTVSIVGVPEPDVVRRLPQRASLQLLSLCFPVVYAIPIFDVFGHLAHEWLWWFTPSFSYIGQGIIMGLPTTASMNLGMFVSWAILSPLAKTRGWAPGPVSSSVDGSRGWILWPALAVMMVESIFSVSIVAFTQIAGPLRSMLGRSTQGLHEDEDDNGDTEEDDFAPSGSRAEEEADPRLVLGGIVLSCVACVVLVAIVFGQEGIKWWATLIALVLASIFSILGVRALGETDLNPVSAIGKISQLLFTIIQPHNVVANLIAGGISEAGAQQAGDLMQDLKTGHLHKASPKAQFQGQMTGSLASVFVSSGIYVLYRRVYDLPSTNFPVPTAAIWLNLARLVNKGQLPPQSSATMIVFALVFVVLSALKVLGRGRPIAFAIGFINTPSFSIARLIGGLVSFYVTRQTAQRRGNNDTGERANAHLENIGLVIVASGFVLGEGFASVVGLATKSAGLGPVSCWGCGSGGGGYCGGC</sequence>
<feature type="transmembrane region" description="Helical" evidence="8">
    <location>
        <begin position="125"/>
        <end position="150"/>
    </location>
</feature>
<organism evidence="9 10">
    <name type="scientific">Microbotryum silenes-dioicae</name>
    <dbReference type="NCBI Taxonomy" id="796604"/>
    <lineage>
        <taxon>Eukaryota</taxon>
        <taxon>Fungi</taxon>
        <taxon>Dikarya</taxon>
        <taxon>Basidiomycota</taxon>
        <taxon>Pucciniomycotina</taxon>
        <taxon>Microbotryomycetes</taxon>
        <taxon>Microbotryales</taxon>
        <taxon>Microbotryaceae</taxon>
        <taxon>Microbotryum</taxon>
    </lineage>
</organism>
<gene>
    <name evidence="9" type="primary">BQ5605_C024g09864</name>
    <name evidence="9" type="ORF">BQ5605_C024G09864</name>
</gene>
<evidence type="ECO:0000256" key="8">
    <source>
        <dbReference type="SAM" id="Phobius"/>
    </source>
</evidence>
<feature type="transmembrane region" description="Helical" evidence="8">
    <location>
        <begin position="51"/>
        <end position="70"/>
    </location>
</feature>
<keyword evidence="10" id="KW-1185">Reference proteome</keyword>
<feature type="transmembrane region" description="Helical" evidence="8">
    <location>
        <begin position="355"/>
        <end position="377"/>
    </location>
</feature>
<evidence type="ECO:0000256" key="4">
    <source>
        <dbReference type="ARBA" id="ARBA00022692"/>
    </source>
</evidence>
<comment type="subcellular location">
    <subcellularLocation>
        <location evidence="1">Membrane</location>
        <topology evidence="1">Multi-pass membrane protein</topology>
    </subcellularLocation>
</comment>
<dbReference type="GO" id="GO:0000329">
    <property type="term" value="C:fungal-type vacuole membrane"/>
    <property type="evidence" value="ECO:0007669"/>
    <property type="project" value="TreeGrafter"/>
</dbReference>
<protein>
    <submittedName>
        <fullName evidence="9">BQ5605_C024g09864 protein</fullName>
    </submittedName>
</protein>
<accession>A0A2X0MPL8</accession>
<keyword evidence="3" id="KW-0813">Transport</keyword>
<evidence type="ECO:0000256" key="2">
    <source>
        <dbReference type="ARBA" id="ARBA00008807"/>
    </source>
</evidence>
<comment type="similarity">
    <text evidence="2">Belongs to the oligopeptide OPT transporter family.</text>
</comment>
<dbReference type="STRING" id="796604.A0A2X0MPL8"/>
<keyword evidence="4 8" id="KW-0812">Transmembrane</keyword>